<dbReference type="Pfam" id="PF21010">
    <property type="entry name" value="HA2_C"/>
    <property type="match status" value="1"/>
</dbReference>
<dbReference type="InterPro" id="IPR001650">
    <property type="entry name" value="Helicase_C-like"/>
</dbReference>
<dbReference type="CDD" id="cd18791">
    <property type="entry name" value="SF2_C_RHA"/>
    <property type="match status" value="1"/>
</dbReference>
<dbReference type="Pfam" id="PF00271">
    <property type="entry name" value="Helicase_C"/>
    <property type="match status" value="1"/>
</dbReference>
<dbReference type="SMART" id="SM00490">
    <property type="entry name" value="HELICc"/>
    <property type="match status" value="1"/>
</dbReference>
<name>A0ABN9S3F6_9DINO</name>
<organism evidence="2 3">
    <name type="scientific">Prorocentrum cordatum</name>
    <dbReference type="NCBI Taxonomy" id="2364126"/>
    <lineage>
        <taxon>Eukaryota</taxon>
        <taxon>Sar</taxon>
        <taxon>Alveolata</taxon>
        <taxon>Dinophyceae</taxon>
        <taxon>Prorocentrales</taxon>
        <taxon>Prorocentraceae</taxon>
        <taxon>Prorocentrum</taxon>
    </lineage>
</organism>
<dbReference type="EMBL" id="CAUYUJ010009228">
    <property type="protein sequence ID" value="CAK0826202.1"/>
    <property type="molecule type" value="Genomic_DNA"/>
</dbReference>
<dbReference type="PANTHER" id="PTHR18934">
    <property type="entry name" value="ATP-DEPENDENT RNA HELICASE"/>
    <property type="match status" value="1"/>
</dbReference>
<keyword evidence="3" id="KW-1185">Reference proteome</keyword>
<evidence type="ECO:0000313" key="3">
    <source>
        <dbReference type="Proteomes" id="UP001189429"/>
    </source>
</evidence>
<sequence>LKKRLTQSFDQERFKILPLHSQVSAAEQQEIFEPAKLGTRKIVLTTNIAEASITVEGTEFVIDSGRAKEVSYDPYLKVGTLTTSWISQASAKQRAGRAGTQGGLCFHLFCRERFDKIDEFLAPELLRSPLEDSALTAKLMLMQMGSKEKVSSFLAKAPSPPEKIAIDNSIQLLVELGAFTGAEQLTALGEHLTRVRMWPPTIPPRLAKTVLWSILLGCLDDALCVVSAAGGFVRDPFRTVGMSHDDARELKRKLAAPHNSDHACLLKAVTGYQDASNQQGFCDQWKLAIQTMRQIRDQQAKLYTELHENKSETFANRNRGNFRLLVAVLCAGIFPNIARRRGTSDFYEAQEGKVECKPHGSSAYQPEEPDEWVFFQETPVADGEHVQTEARHARALPGAPAAWR</sequence>
<dbReference type="SMART" id="SM00847">
    <property type="entry name" value="HA2"/>
    <property type="match status" value="1"/>
</dbReference>
<dbReference type="SUPFAM" id="SSF52540">
    <property type="entry name" value="P-loop containing nucleoside triphosphate hydrolases"/>
    <property type="match status" value="1"/>
</dbReference>
<dbReference type="InterPro" id="IPR007502">
    <property type="entry name" value="Helicase-assoc_dom"/>
</dbReference>
<reference evidence="2" key="1">
    <citation type="submission" date="2023-10" db="EMBL/GenBank/DDBJ databases">
        <authorList>
            <person name="Chen Y."/>
            <person name="Shah S."/>
            <person name="Dougan E. K."/>
            <person name="Thang M."/>
            <person name="Chan C."/>
        </authorList>
    </citation>
    <scope>NUCLEOTIDE SEQUENCE [LARGE SCALE GENOMIC DNA]</scope>
</reference>
<dbReference type="PROSITE" id="PS51194">
    <property type="entry name" value="HELICASE_CTER"/>
    <property type="match status" value="1"/>
</dbReference>
<gene>
    <name evidence="2" type="ORF">PCOR1329_LOCUS26136</name>
</gene>
<proteinExistence type="predicted"/>
<evidence type="ECO:0000259" key="1">
    <source>
        <dbReference type="PROSITE" id="PS51194"/>
    </source>
</evidence>
<protein>
    <recommendedName>
        <fullName evidence="1">Helicase C-terminal domain-containing protein</fullName>
    </recommendedName>
</protein>
<dbReference type="Gene3D" id="1.20.120.1080">
    <property type="match status" value="1"/>
</dbReference>
<dbReference type="InterPro" id="IPR027417">
    <property type="entry name" value="P-loop_NTPase"/>
</dbReference>
<feature type="domain" description="Helicase C-terminal" evidence="1">
    <location>
        <begin position="1"/>
        <end position="141"/>
    </location>
</feature>
<comment type="caution">
    <text evidence="2">The sequence shown here is derived from an EMBL/GenBank/DDBJ whole genome shotgun (WGS) entry which is preliminary data.</text>
</comment>
<accession>A0ABN9S3F6</accession>
<dbReference type="Gene3D" id="3.40.50.300">
    <property type="entry name" value="P-loop containing nucleotide triphosphate hydrolases"/>
    <property type="match status" value="1"/>
</dbReference>
<dbReference type="PANTHER" id="PTHR18934:SF213">
    <property type="entry name" value="3'-5' RNA HELICASE YTHDC2"/>
    <property type="match status" value="1"/>
</dbReference>
<feature type="non-terminal residue" evidence="2">
    <location>
        <position position="1"/>
    </location>
</feature>
<dbReference type="Proteomes" id="UP001189429">
    <property type="component" value="Unassembled WGS sequence"/>
</dbReference>
<evidence type="ECO:0000313" key="2">
    <source>
        <dbReference type="EMBL" id="CAK0826202.1"/>
    </source>
</evidence>